<protein>
    <submittedName>
        <fullName evidence="2">Uncharacterized protein</fullName>
    </submittedName>
</protein>
<dbReference type="EMBL" id="ADLT01000008">
    <property type="protein sequence ID" value="EHO63785.1"/>
    <property type="molecule type" value="Genomic_DNA"/>
</dbReference>
<organism evidence="2 3">
    <name type="scientific">Dialister succinatiphilus YIT 11850</name>
    <dbReference type="NCBI Taxonomy" id="742743"/>
    <lineage>
        <taxon>Bacteria</taxon>
        <taxon>Bacillati</taxon>
        <taxon>Bacillota</taxon>
        <taxon>Negativicutes</taxon>
        <taxon>Veillonellales</taxon>
        <taxon>Veillonellaceae</taxon>
        <taxon>Dialister</taxon>
    </lineage>
</organism>
<proteinExistence type="predicted"/>
<evidence type="ECO:0000313" key="2">
    <source>
        <dbReference type="EMBL" id="EHO63785.1"/>
    </source>
</evidence>
<evidence type="ECO:0000256" key="1">
    <source>
        <dbReference type="SAM" id="MobiDB-lite"/>
    </source>
</evidence>
<dbReference type="Proteomes" id="UP000003277">
    <property type="component" value="Unassembled WGS sequence"/>
</dbReference>
<dbReference type="RefSeq" id="WP_008858762.1">
    <property type="nucleotide sequence ID" value="NZ_JH591187.1"/>
</dbReference>
<accession>H1CY18</accession>
<feature type="region of interest" description="Disordered" evidence="1">
    <location>
        <begin position="1"/>
        <end position="44"/>
    </location>
</feature>
<keyword evidence="3" id="KW-1185">Reference proteome</keyword>
<sequence length="44" mass="4843">MNFFVRSDEDSDKDTGSSTTGYPSESTIIETRSGDKSGHSSRNR</sequence>
<comment type="caution">
    <text evidence="2">The sequence shown here is derived from an EMBL/GenBank/DDBJ whole genome shotgun (WGS) entry which is preliminary data.</text>
</comment>
<reference evidence="2 3" key="1">
    <citation type="submission" date="2011-11" db="EMBL/GenBank/DDBJ databases">
        <title>The Genome Sequence of Dialister succinatiphilus YIT 11850.</title>
        <authorList>
            <consortium name="The Broad Institute Genome Sequencing Platform"/>
            <person name="Earl A."/>
            <person name="Ward D."/>
            <person name="Feldgarden M."/>
            <person name="Gevers D."/>
            <person name="Morotomi M."/>
            <person name="Young S.K."/>
            <person name="Zeng Q."/>
            <person name="Gargeya S."/>
            <person name="Fitzgerald M."/>
            <person name="Haas B."/>
            <person name="Abouelleil A."/>
            <person name="Alvarado L."/>
            <person name="Arachchi H.M."/>
            <person name="Berlin A."/>
            <person name="Brown A."/>
            <person name="Chapman S.B."/>
            <person name="Dunbar C."/>
            <person name="Gearin G."/>
            <person name="Goldberg J."/>
            <person name="Griggs A."/>
            <person name="Gujja S."/>
            <person name="Heiman D."/>
            <person name="Howarth C."/>
            <person name="Lui A."/>
            <person name="MacDonald P.J.P."/>
            <person name="Montmayeur A."/>
            <person name="Murphy C."/>
            <person name="Neiman D."/>
            <person name="Pearson M."/>
            <person name="Priest M."/>
            <person name="Roberts A."/>
            <person name="Saif S."/>
            <person name="Shea T."/>
            <person name="Sisk P."/>
            <person name="Stolte C."/>
            <person name="Sykes S."/>
            <person name="Wortman J."/>
            <person name="Nusbaum C."/>
            <person name="Birren B."/>
        </authorList>
    </citation>
    <scope>NUCLEOTIDE SEQUENCE [LARGE SCALE GENOMIC DNA]</scope>
    <source>
        <strain evidence="2 3">YIT 11850</strain>
    </source>
</reference>
<evidence type="ECO:0000313" key="3">
    <source>
        <dbReference type="Proteomes" id="UP000003277"/>
    </source>
</evidence>
<dbReference type="STRING" id="742743.HMPREF9453_00256"/>
<gene>
    <name evidence="2" type="ORF">HMPREF9453_00256</name>
</gene>
<dbReference type="AlphaFoldDB" id="H1CY18"/>
<dbReference type="HOGENOM" id="CLU_3215441_0_0_9"/>
<name>H1CY18_9FIRM</name>
<feature type="compositionally biased region" description="Polar residues" evidence="1">
    <location>
        <begin position="16"/>
        <end position="30"/>
    </location>
</feature>